<dbReference type="EMBL" id="CP003879">
    <property type="protein sequence ID" value="AFU68807.1"/>
    <property type="molecule type" value="Genomic_DNA"/>
</dbReference>
<dbReference type="STRING" id="313595.P700755_002012"/>
<dbReference type="Pfam" id="PF05015">
    <property type="entry name" value="HigB-like_toxin"/>
    <property type="match status" value="1"/>
</dbReference>
<sequence>MQIDYSRNKLRKQLTNATELKKAYGVHAKRIANRLDDIAASPNLAVLIQIPAANCHQLSGKRKSEWAVAISGNYRLIFEIDCDPIPLLEDGGIETEAIDKIRILEIVDYH</sequence>
<evidence type="ECO:0000313" key="2">
    <source>
        <dbReference type="Proteomes" id="UP000008514"/>
    </source>
</evidence>
<keyword evidence="2" id="KW-1185">Reference proteome</keyword>
<dbReference type="SUPFAM" id="SSF143011">
    <property type="entry name" value="RelE-like"/>
    <property type="match status" value="1"/>
</dbReference>
<dbReference type="Proteomes" id="UP000008514">
    <property type="component" value="Chromosome"/>
</dbReference>
<proteinExistence type="predicted"/>
<dbReference type="RefSeq" id="WP_015024391.1">
    <property type="nucleotide sequence ID" value="NC_018721.1"/>
</dbReference>
<protein>
    <submittedName>
        <fullName evidence="1">Toxin protein of toxin/antitoxin module, HigA family</fullName>
    </submittedName>
</protein>
<dbReference type="AlphaFoldDB" id="K4IE02"/>
<organism evidence="1 2">
    <name type="scientific">Psychroflexus torquis (strain ATCC 700755 / CIP 106069 / ACAM 623)</name>
    <dbReference type="NCBI Taxonomy" id="313595"/>
    <lineage>
        <taxon>Bacteria</taxon>
        <taxon>Pseudomonadati</taxon>
        <taxon>Bacteroidota</taxon>
        <taxon>Flavobacteriia</taxon>
        <taxon>Flavobacteriales</taxon>
        <taxon>Flavobacteriaceae</taxon>
        <taxon>Psychroflexus</taxon>
    </lineage>
</organism>
<dbReference type="OrthoDB" id="9801026at2"/>
<dbReference type="KEGG" id="ptq:P700755_002012"/>
<reference evidence="1" key="1">
    <citation type="submission" date="2006-03" db="EMBL/GenBank/DDBJ databases">
        <authorList>
            <person name="Bowman J."/>
            <person name="Ferriera S."/>
            <person name="Johnson J."/>
            <person name="Kravitz S."/>
            <person name="Halpern A."/>
            <person name="Remington K."/>
            <person name="Beeson K."/>
            <person name="Tran B."/>
            <person name="Rogers Y.-H."/>
            <person name="Friedman R."/>
            <person name="Venter J.C."/>
        </authorList>
    </citation>
    <scope>NUCLEOTIDE SEQUENCE [LARGE SCALE GENOMIC DNA]</scope>
    <source>
        <strain evidence="1">ATCC 700755</strain>
    </source>
</reference>
<dbReference type="HOGENOM" id="CLU_164011_0_0_10"/>
<accession>K4IE02</accession>
<gene>
    <name evidence="1" type="ordered locus">P700755_002012</name>
</gene>
<evidence type="ECO:0000313" key="1">
    <source>
        <dbReference type="EMBL" id="AFU68807.1"/>
    </source>
</evidence>
<dbReference type="Gene3D" id="3.30.2310.20">
    <property type="entry name" value="RelE-like"/>
    <property type="match status" value="1"/>
</dbReference>
<dbReference type="InterPro" id="IPR035093">
    <property type="entry name" value="RelE/ParE_toxin_dom_sf"/>
</dbReference>
<reference evidence="1" key="2">
    <citation type="submission" date="2012-09" db="EMBL/GenBank/DDBJ databases">
        <title>The complete sequence of Psychroflexus torquis an extreme psychrophile from sea-ice that is stimulated by light.</title>
        <authorList>
            <person name="Feng S."/>
            <person name="Powell S.M."/>
            <person name="Bowman J.P."/>
        </authorList>
    </citation>
    <scope>NUCLEOTIDE SEQUENCE [LARGE SCALE GENOMIC DNA]</scope>
    <source>
        <strain evidence="1">ATCC 700755</strain>
    </source>
</reference>
<dbReference type="eggNOG" id="COG3549">
    <property type="taxonomic scope" value="Bacteria"/>
</dbReference>
<dbReference type="InterPro" id="IPR007711">
    <property type="entry name" value="HigB-1"/>
</dbReference>
<name>K4IE02_PSYTT</name>